<protein>
    <submittedName>
        <fullName evidence="1">Uncharacterized protein</fullName>
    </submittedName>
</protein>
<sequence length="441" mass="52164">MEEGLLVFRLHEKIKHGEIDSNFSTQDLQRVIEETNQFNLSGSIPNRERLLKNLLAYFIERPAEQKNLYTLTEYARKFILLLEHKINNPFRKFPLRESFKRYANFSAQDIRHINQFESWFNQGFQATTRENIFDHLEELKSEVQSSIQRLNKLLYSGKETALSLVSEFSVIFSDLGEKADEIRDTLRLGNTLQLEIDLVASFFYMQSTEFKRPSTPEETSQLNELLYSYARSSEIKQEIHSFFELVDNKLGQLRERIQYASTKLNELQDLFRYQSHFKLNLKRLLEYTLTVVDQDKGELILPSLFLLKGFPEERFKLTAMPDLERDFTQRNMVIDNPQDIEYHHQELVKIEMDLNNQQRTSALVDHYKERLKNGEAIDFTAEFYHLLDNESDQEIAIQVAYELIQYTDQNPGFGVDILPEILERYQAKPIITWTINLKNQK</sequence>
<organism evidence="1 2">
    <name type="scientific">Flavobacterium frigidarium</name>
    <dbReference type="NCBI Taxonomy" id="99286"/>
    <lineage>
        <taxon>Bacteria</taxon>
        <taxon>Pseudomonadati</taxon>
        <taxon>Bacteroidota</taxon>
        <taxon>Flavobacteriia</taxon>
        <taxon>Flavobacteriales</taxon>
        <taxon>Flavobacteriaceae</taxon>
        <taxon>Flavobacterium</taxon>
    </lineage>
</organism>
<gene>
    <name evidence="1" type="ORF">QO192_04025</name>
</gene>
<proteinExistence type="predicted"/>
<name>A0ABV4K9V4_9FLAO</name>
<reference evidence="1 2" key="1">
    <citation type="submission" date="2023-05" db="EMBL/GenBank/DDBJ databases">
        <title>Adaptations of aquatic viruses from atmosphere-close ecosystems of the Central Arctic Ocean.</title>
        <authorList>
            <person name="Rahlff J."/>
            <person name="Holmfeldt K."/>
        </authorList>
    </citation>
    <scope>NUCLEOTIDE SEQUENCE [LARGE SCALE GENOMIC DNA]</scope>
    <source>
        <strain evidence="1 2">Arc14</strain>
    </source>
</reference>
<dbReference type="RefSeq" id="WP_371568239.1">
    <property type="nucleotide sequence ID" value="NZ_JASMRN010000003.1"/>
</dbReference>
<dbReference type="EMBL" id="JASMRN010000003">
    <property type="protein sequence ID" value="MEZ7514448.1"/>
    <property type="molecule type" value="Genomic_DNA"/>
</dbReference>
<keyword evidence="2" id="KW-1185">Reference proteome</keyword>
<evidence type="ECO:0000313" key="1">
    <source>
        <dbReference type="EMBL" id="MEZ7514448.1"/>
    </source>
</evidence>
<dbReference type="Proteomes" id="UP001568894">
    <property type="component" value="Unassembled WGS sequence"/>
</dbReference>
<accession>A0ABV4K9V4</accession>
<evidence type="ECO:0000313" key="2">
    <source>
        <dbReference type="Proteomes" id="UP001568894"/>
    </source>
</evidence>
<comment type="caution">
    <text evidence="1">The sequence shown here is derived from an EMBL/GenBank/DDBJ whole genome shotgun (WGS) entry which is preliminary data.</text>
</comment>